<comment type="catalytic activity">
    <reaction evidence="8">
        <text>L-threonyl-[protein] + ATP = O-phospho-L-threonyl-[protein] + ADP + H(+)</text>
        <dbReference type="Rhea" id="RHEA:46608"/>
        <dbReference type="Rhea" id="RHEA-COMP:11060"/>
        <dbReference type="Rhea" id="RHEA-COMP:11605"/>
        <dbReference type="ChEBI" id="CHEBI:15378"/>
        <dbReference type="ChEBI" id="CHEBI:30013"/>
        <dbReference type="ChEBI" id="CHEBI:30616"/>
        <dbReference type="ChEBI" id="CHEBI:61977"/>
        <dbReference type="ChEBI" id="CHEBI:456216"/>
        <dbReference type="EC" id="2.7.11.1"/>
    </reaction>
</comment>
<dbReference type="PANTHER" id="PTHR22984">
    <property type="entry name" value="SERINE/THREONINE-PROTEIN KINASE PIM"/>
    <property type="match status" value="1"/>
</dbReference>
<evidence type="ECO:0000256" key="10">
    <source>
        <dbReference type="SAM" id="SignalP"/>
    </source>
</evidence>
<evidence type="ECO:0000256" key="1">
    <source>
        <dbReference type="ARBA" id="ARBA00005505"/>
    </source>
</evidence>
<evidence type="ECO:0000256" key="3">
    <source>
        <dbReference type="ARBA" id="ARBA00022527"/>
    </source>
</evidence>
<keyword evidence="7" id="KW-0067">ATP-binding</keyword>
<sequence length="153" mass="16953">MGEYYGKQATVWSLGVLLFRMITGLFPENSDISLMDTDIWSQPDFSDECCRFFRGCLQSDPECRLHLEEMLFHDWFKSFSELPVKTVPQVPGTATLEVPATHMATELTFLSHLGPRDTSWPGPKASSPGLKVPAAATPEPIMVSELCVITATA</sequence>
<evidence type="ECO:0000256" key="4">
    <source>
        <dbReference type="ARBA" id="ARBA00022679"/>
    </source>
</evidence>
<comment type="similarity">
    <text evidence="1">Belongs to the protein kinase superfamily. CAMK Ser/Thr protein kinase family. PIM subfamily.</text>
</comment>
<evidence type="ECO:0000256" key="2">
    <source>
        <dbReference type="ARBA" id="ARBA00012513"/>
    </source>
</evidence>
<evidence type="ECO:0000259" key="11">
    <source>
        <dbReference type="PROSITE" id="PS50011"/>
    </source>
</evidence>
<dbReference type="InterPro" id="IPR051138">
    <property type="entry name" value="PIM_Ser/Thr_kinase"/>
</dbReference>
<feature type="domain" description="Protein kinase" evidence="11">
    <location>
        <begin position="1"/>
        <end position="76"/>
    </location>
</feature>
<evidence type="ECO:0000256" key="9">
    <source>
        <dbReference type="ARBA" id="ARBA00048679"/>
    </source>
</evidence>
<keyword evidence="10" id="KW-0732">Signal</keyword>
<organism evidence="12 13">
    <name type="scientific">Cirrhinus molitorella</name>
    <name type="common">mud carp</name>
    <dbReference type="NCBI Taxonomy" id="172907"/>
    <lineage>
        <taxon>Eukaryota</taxon>
        <taxon>Metazoa</taxon>
        <taxon>Chordata</taxon>
        <taxon>Craniata</taxon>
        <taxon>Vertebrata</taxon>
        <taxon>Euteleostomi</taxon>
        <taxon>Actinopterygii</taxon>
        <taxon>Neopterygii</taxon>
        <taxon>Teleostei</taxon>
        <taxon>Ostariophysi</taxon>
        <taxon>Cypriniformes</taxon>
        <taxon>Cyprinidae</taxon>
        <taxon>Labeoninae</taxon>
        <taxon>Labeonini</taxon>
        <taxon>Cirrhinus</taxon>
    </lineage>
</organism>
<keyword evidence="6" id="KW-0418">Kinase</keyword>
<dbReference type="Pfam" id="PF00069">
    <property type="entry name" value="Pkinase"/>
    <property type="match status" value="1"/>
</dbReference>
<proteinExistence type="inferred from homology"/>
<evidence type="ECO:0000256" key="8">
    <source>
        <dbReference type="ARBA" id="ARBA00047899"/>
    </source>
</evidence>
<feature type="signal peptide" evidence="10">
    <location>
        <begin position="1"/>
        <end position="24"/>
    </location>
</feature>
<keyword evidence="4" id="KW-0808">Transferase</keyword>
<protein>
    <recommendedName>
        <fullName evidence="2">non-specific serine/threonine protein kinase</fullName>
        <ecNumber evidence="2">2.7.11.1</ecNumber>
    </recommendedName>
</protein>
<evidence type="ECO:0000313" key="13">
    <source>
        <dbReference type="Proteomes" id="UP001558613"/>
    </source>
</evidence>
<dbReference type="EMBL" id="JAYMGO010000012">
    <property type="protein sequence ID" value="KAL1264100.1"/>
    <property type="molecule type" value="Genomic_DNA"/>
</dbReference>
<keyword evidence="5" id="KW-0547">Nucleotide-binding</keyword>
<evidence type="ECO:0000256" key="6">
    <source>
        <dbReference type="ARBA" id="ARBA00022777"/>
    </source>
</evidence>
<name>A0ABR3MHK3_9TELE</name>
<feature type="chain" id="PRO_5045162991" description="non-specific serine/threonine protein kinase" evidence="10">
    <location>
        <begin position="25"/>
        <end position="153"/>
    </location>
</feature>
<keyword evidence="13" id="KW-1185">Reference proteome</keyword>
<keyword evidence="3" id="KW-0723">Serine/threonine-protein kinase</keyword>
<dbReference type="SUPFAM" id="SSF56112">
    <property type="entry name" value="Protein kinase-like (PK-like)"/>
    <property type="match status" value="1"/>
</dbReference>
<dbReference type="PROSITE" id="PS50011">
    <property type="entry name" value="PROTEIN_KINASE_DOM"/>
    <property type="match status" value="1"/>
</dbReference>
<dbReference type="PANTHER" id="PTHR22984:SF11">
    <property type="entry name" value="AURORA KINASE-RELATED"/>
    <property type="match status" value="1"/>
</dbReference>
<dbReference type="Gene3D" id="1.10.510.10">
    <property type="entry name" value="Transferase(Phosphotransferase) domain 1"/>
    <property type="match status" value="1"/>
</dbReference>
<dbReference type="Proteomes" id="UP001558613">
    <property type="component" value="Unassembled WGS sequence"/>
</dbReference>
<accession>A0ABR3MHK3</accession>
<evidence type="ECO:0000256" key="7">
    <source>
        <dbReference type="ARBA" id="ARBA00022840"/>
    </source>
</evidence>
<evidence type="ECO:0000256" key="5">
    <source>
        <dbReference type="ARBA" id="ARBA00022741"/>
    </source>
</evidence>
<reference evidence="12 13" key="1">
    <citation type="submission" date="2023-09" db="EMBL/GenBank/DDBJ databases">
        <authorList>
            <person name="Wang M."/>
        </authorList>
    </citation>
    <scope>NUCLEOTIDE SEQUENCE [LARGE SCALE GENOMIC DNA]</scope>
    <source>
        <strain evidence="12">GT-2023</strain>
        <tissue evidence="12">Liver</tissue>
    </source>
</reference>
<dbReference type="InterPro" id="IPR000719">
    <property type="entry name" value="Prot_kinase_dom"/>
</dbReference>
<comment type="catalytic activity">
    <reaction evidence="9">
        <text>L-seryl-[protein] + ATP = O-phospho-L-seryl-[protein] + ADP + H(+)</text>
        <dbReference type="Rhea" id="RHEA:17989"/>
        <dbReference type="Rhea" id="RHEA-COMP:9863"/>
        <dbReference type="Rhea" id="RHEA-COMP:11604"/>
        <dbReference type="ChEBI" id="CHEBI:15378"/>
        <dbReference type="ChEBI" id="CHEBI:29999"/>
        <dbReference type="ChEBI" id="CHEBI:30616"/>
        <dbReference type="ChEBI" id="CHEBI:83421"/>
        <dbReference type="ChEBI" id="CHEBI:456216"/>
        <dbReference type="EC" id="2.7.11.1"/>
    </reaction>
</comment>
<dbReference type="InterPro" id="IPR011009">
    <property type="entry name" value="Kinase-like_dom_sf"/>
</dbReference>
<dbReference type="EC" id="2.7.11.1" evidence="2"/>
<evidence type="ECO:0000313" key="12">
    <source>
        <dbReference type="EMBL" id="KAL1264100.1"/>
    </source>
</evidence>
<comment type="caution">
    <text evidence="12">The sequence shown here is derived from an EMBL/GenBank/DDBJ whole genome shotgun (WGS) entry which is preliminary data.</text>
</comment>
<gene>
    <name evidence="12" type="ORF">QQF64_004455</name>
</gene>